<accession>Q6CWM7</accession>
<sequence>MSDELYRKTQNRIYSMQETLLNSSRESKQARDQDTGKIGSSSSEEAVAAPANTQNVADESSQTGEPENNTTLETAAPDSKPEDDEDEIDVNSKSVLEYTEKNYALQRRPLATLEYDSMRVGVFPGDPKLEALPFPYNFKTIRSPRPFIPRMSHNHINSILTIQIDSIYLQQVARSENIRYQNREIWGTDIYTDDSDIILVLQHCGVLPFSEPLDQNSNGKPSNVHSLKTKLRRTPTNMSDQNSVTGAIPEREIPFAIKVDILMLPPLQGYASSTRNNITSREWTGQVHDGLSFGIFHVDIVVMDNTLNEIQQSDKTKSLKW</sequence>
<feature type="compositionally biased region" description="Polar residues" evidence="1">
    <location>
        <begin position="234"/>
        <end position="244"/>
    </location>
</feature>
<dbReference type="Gene3D" id="2.170.130.20">
    <property type="entry name" value="LCCL-like domain"/>
    <property type="match status" value="1"/>
</dbReference>
<feature type="compositionally biased region" description="Low complexity" evidence="1">
    <location>
        <begin position="40"/>
        <end position="51"/>
    </location>
</feature>
<protein>
    <submittedName>
        <fullName evidence="2">KLLA0B02915p</fullName>
    </submittedName>
</protein>
<feature type="compositionally biased region" description="Polar residues" evidence="1">
    <location>
        <begin position="213"/>
        <end position="226"/>
    </location>
</feature>
<feature type="region of interest" description="Disordered" evidence="1">
    <location>
        <begin position="212"/>
        <end position="244"/>
    </location>
</feature>
<dbReference type="EMBL" id="CR382122">
    <property type="protein sequence ID" value="CAH02055.1"/>
    <property type="molecule type" value="Genomic_DNA"/>
</dbReference>
<proteinExistence type="predicted"/>
<gene>
    <name evidence="2" type="ORF">KLLA0_B02915g</name>
</gene>
<dbReference type="PaxDb" id="284590-Q6CWM7"/>
<dbReference type="KEGG" id="kla:KLLA0_B02915g"/>
<dbReference type="eggNOG" id="KOG4843">
    <property type="taxonomic scope" value="Eukaryota"/>
</dbReference>
<dbReference type="FunCoup" id="Q6CWM7">
    <property type="interactions" value="203"/>
</dbReference>
<dbReference type="AlphaFoldDB" id="Q6CWM7"/>
<feature type="compositionally biased region" description="Basic and acidic residues" evidence="1">
    <location>
        <begin position="25"/>
        <end position="35"/>
    </location>
</feature>
<keyword evidence="3" id="KW-1185">Reference proteome</keyword>
<dbReference type="InterPro" id="IPR036609">
    <property type="entry name" value="LCCL_sf"/>
</dbReference>
<name>Q6CWM7_KLULA</name>
<feature type="region of interest" description="Disordered" evidence="1">
    <location>
        <begin position="18"/>
        <end position="93"/>
    </location>
</feature>
<organism evidence="2 3">
    <name type="scientific">Kluyveromyces lactis (strain ATCC 8585 / CBS 2359 / DSM 70799 / NBRC 1267 / NRRL Y-1140 / WM37)</name>
    <name type="common">Yeast</name>
    <name type="synonym">Candida sphaerica</name>
    <dbReference type="NCBI Taxonomy" id="284590"/>
    <lineage>
        <taxon>Eukaryota</taxon>
        <taxon>Fungi</taxon>
        <taxon>Dikarya</taxon>
        <taxon>Ascomycota</taxon>
        <taxon>Saccharomycotina</taxon>
        <taxon>Saccharomycetes</taxon>
        <taxon>Saccharomycetales</taxon>
        <taxon>Saccharomycetaceae</taxon>
        <taxon>Kluyveromyces</taxon>
    </lineage>
</organism>
<dbReference type="InterPro" id="IPR013951">
    <property type="entry name" value="Rxt3"/>
</dbReference>
<evidence type="ECO:0000256" key="1">
    <source>
        <dbReference type="SAM" id="MobiDB-lite"/>
    </source>
</evidence>
<evidence type="ECO:0000313" key="3">
    <source>
        <dbReference type="Proteomes" id="UP000000598"/>
    </source>
</evidence>
<evidence type="ECO:0000313" key="2">
    <source>
        <dbReference type="EMBL" id="CAH02055.1"/>
    </source>
</evidence>
<dbReference type="Proteomes" id="UP000000598">
    <property type="component" value="Chromosome B"/>
</dbReference>
<dbReference type="OMA" id="NNELWGC"/>
<dbReference type="STRING" id="284590.Q6CWM7"/>
<feature type="compositionally biased region" description="Polar residues" evidence="1">
    <location>
        <begin position="52"/>
        <end position="73"/>
    </location>
</feature>
<dbReference type="HOGENOM" id="CLU_947333_0_0_1"/>
<dbReference type="Pfam" id="PF08642">
    <property type="entry name" value="Rxt3"/>
    <property type="match status" value="1"/>
</dbReference>
<dbReference type="InParanoid" id="Q6CWM7"/>
<reference evidence="2 3" key="1">
    <citation type="journal article" date="2004" name="Nature">
        <title>Genome evolution in yeasts.</title>
        <authorList>
            <consortium name="Genolevures"/>
            <person name="Dujon B."/>
            <person name="Sherman D."/>
            <person name="Fischer G."/>
            <person name="Durrens P."/>
            <person name="Casaregola S."/>
            <person name="Lafontaine I."/>
            <person name="de Montigny J."/>
            <person name="Marck C."/>
            <person name="Neuveglise C."/>
            <person name="Talla E."/>
            <person name="Goffard N."/>
            <person name="Frangeul L."/>
            <person name="Aigle M."/>
            <person name="Anthouard V."/>
            <person name="Babour A."/>
            <person name="Barbe V."/>
            <person name="Barnay S."/>
            <person name="Blanchin S."/>
            <person name="Beckerich J.M."/>
            <person name="Beyne E."/>
            <person name="Bleykasten C."/>
            <person name="Boisrame A."/>
            <person name="Boyer J."/>
            <person name="Cattolico L."/>
            <person name="Confanioleri F."/>
            <person name="de Daruvar A."/>
            <person name="Despons L."/>
            <person name="Fabre E."/>
            <person name="Fairhead C."/>
            <person name="Ferry-Dumazet H."/>
            <person name="Groppi A."/>
            <person name="Hantraye F."/>
            <person name="Hennequin C."/>
            <person name="Jauniaux N."/>
            <person name="Joyet P."/>
            <person name="Kachouri R."/>
            <person name="Kerrest A."/>
            <person name="Koszul R."/>
            <person name="Lemaire M."/>
            <person name="Lesur I."/>
            <person name="Ma L."/>
            <person name="Muller H."/>
            <person name="Nicaud J.M."/>
            <person name="Nikolski M."/>
            <person name="Oztas S."/>
            <person name="Ozier-Kalogeropoulos O."/>
            <person name="Pellenz S."/>
            <person name="Potier S."/>
            <person name="Richard G.F."/>
            <person name="Straub M.L."/>
            <person name="Suleau A."/>
            <person name="Swennene D."/>
            <person name="Tekaia F."/>
            <person name="Wesolowski-Louvel M."/>
            <person name="Westhof E."/>
            <person name="Wirth B."/>
            <person name="Zeniou-Meyer M."/>
            <person name="Zivanovic I."/>
            <person name="Bolotin-Fukuhara M."/>
            <person name="Thierry A."/>
            <person name="Bouchier C."/>
            <person name="Caudron B."/>
            <person name="Scarpelli C."/>
            <person name="Gaillardin C."/>
            <person name="Weissenbach J."/>
            <person name="Wincker P."/>
            <person name="Souciet J.L."/>
        </authorList>
    </citation>
    <scope>NUCLEOTIDE SEQUENCE [LARGE SCALE GENOMIC DNA]</scope>
    <source>
        <strain evidence="3">ATCC 8585 / CBS 2359 / DSM 70799 / NBRC 1267 / NRRL Y-1140 / WM37</strain>
    </source>
</reference>